<proteinExistence type="predicted"/>
<feature type="non-terminal residue" evidence="1">
    <location>
        <position position="1"/>
    </location>
</feature>
<keyword evidence="2" id="KW-1185">Reference proteome</keyword>
<dbReference type="AlphaFoldDB" id="A0AAD3HPH4"/>
<protein>
    <submittedName>
        <fullName evidence="1">Uncharacterized protein</fullName>
    </submittedName>
</protein>
<accession>A0AAD3HPH4</accession>
<reference evidence="1 2" key="1">
    <citation type="journal article" date="2021" name="Sci. Rep.">
        <title>Genome sequencing of the multicellular alga Astrephomene provides insights into convergent evolution of germ-soma differentiation.</title>
        <authorList>
            <person name="Yamashita S."/>
            <person name="Yamamoto K."/>
            <person name="Matsuzaki R."/>
            <person name="Suzuki S."/>
            <person name="Yamaguchi H."/>
            <person name="Hirooka S."/>
            <person name="Minakuchi Y."/>
            <person name="Miyagishima S."/>
            <person name="Kawachi M."/>
            <person name="Toyoda A."/>
            <person name="Nozaki H."/>
        </authorList>
    </citation>
    <scope>NUCLEOTIDE SEQUENCE [LARGE SCALE GENOMIC DNA]</scope>
    <source>
        <strain evidence="1 2">NIES-4017</strain>
    </source>
</reference>
<evidence type="ECO:0000313" key="1">
    <source>
        <dbReference type="EMBL" id="GFR47900.1"/>
    </source>
</evidence>
<comment type="caution">
    <text evidence="1">The sequence shown here is derived from an EMBL/GenBank/DDBJ whole genome shotgun (WGS) entry which is preliminary data.</text>
</comment>
<dbReference type="Proteomes" id="UP001054857">
    <property type="component" value="Unassembled WGS sequence"/>
</dbReference>
<feature type="non-terminal residue" evidence="1">
    <location>
        <position position="207"/>
    </location>
</feature>
<organism evidence="1 2">
    <name type="scientific">Astrephomene gubernaculifera</name>
    <dbReference type="NCBI Taxonomy" id="47775"/>
    <lineage>
        <taxon>Eukaryota</taxon>
        <taxon>Viridiplantae</taxon>
        <taxon>Chlorophyta</taxon>
        <taxon>core chlorophytes</taxon>
        <taxon>Chlorophyceae</taxon>
        <taxon>CS clade</taxon>
        <taxon>Chlamydomonadales</taxon>
        <taxon>Astrephomenaceae</taxon>
        <taxon>Astrephomene</taxon>
    </lineage>
</organism>
<sequence length="207" mass="21719">AADAGSAALRGPYVQATLAAVSAALHAAEAYTRWRNAAVAAAGRLPCRLERLERRLGLSGKEAALLRFVLFSQTSQEELLTALTGEGRLARLAQPSAPAFVGMSTQEFLAFVAPERRHIREGLLQDISKALLSGTEGLSPWGGLTRGCSLTLGLEVVKALIGEGLSQEELLKIDKTAVMEVLCEEPGFAASREGHAFPLGPEAAGAA</sequence>
<evidence type="ECO:0000313" key="2">
    <source>
        <dbReference type="Proteomes" id="UP001054857"/>
    </source>
</evidence>
<dbReference type="EMBL" id="BMAR01000020">
    <property type="protein sequence ID" value="GFR47900.1"/>
    <property type="molecule type" value="Genomic_DNA"/>
</dbReference>
<gene>
    <name evidence="1" type="ORF">Agub_g9647</name>
</gene>
<name>A0AAD3HPH4_9CHLO</name>